<sequence>MTATTAVAAIVPAAGYGSRMQHDKPKQYLRLAGQEILLHTLTALLTDPRIKHVFIAVAGDDPWYQSLDFPGHWPLTRVAGGHCRAASVASGVAAAAAAGYSHVVVHDAARPCLRTDDLERVITAGLSSEAGALLALPVDDTLKRADATDNSEATLDRNQLWRAMTPQVFATNILQRALQQIGVDDPGLTDEASAVERCGYKPKLVSGSATNIKVTRPADLELARLYLELSREQ</sequence>
<feature type="site" description="Positions MEP for the nucleophilic attack" evidence="7">
    <location>
        <position position="157"/>
    </location>
</feature>
<dbReference type="Gene3D" id="3.90.550.10">
    <property type="entry name" value="Spore Coat Polysaccharide Biosynthesis Protein SpsA, Chain A"/>
    <property type="match status" value="1"/>
</dbReference>
<dbReference type="PROSITE" id="PS01295">
    <property type="entry name" value="ISPD"/>
    <property type="match status" value="1"/>
</dbReference>
<organism evidence="8 9">
    <name type="scientific">Pseudidiomarina planktonica</name>
    <dbReference type="NCBI Taxonomy" id="1323738"/>
    <lineage>
        <taxon>Bacteria</taxon>
        <taxon>Pseudomonadati</taxon>
        <taxon>Pseudomonadota</taxon>
        <taxon>Gammaproteobacteria</taxon>
        <taxon>Alteromonadales</taxon>
        <taxon>Idiomarinaceae</taxon>
        <taxon>Pseudidiomarina</taxon>
    </lineage>
</organism>
<evidence type="ECO:0000256" key="2">
    <source>
        <dbReference type="ARBA" id="ARBA00004787"/>
    </source>
</evidence>
<evidence type="ECO:0000313" key="8">
    <source>
        <dbReference type="EMBL" id="SMQ64689.1"/>
    </source>
</evidence>
<dbReference type="HAMAP" id="MF_00108">
    <property type="entry name" value="IspD"/>
    <property type="match status" value="1"/>
</dbReference>
<dbReference type="GO" id="GO:0050518">
    <property type="term" value="F:2-C-methyl-D-erythritol 4-phosphate cytidylyltransferase activity"/>
    <property type="evidence" value="ECO:0007669"/>
    <property type="project" value="UniProtKB-UniRule"/>
</dbReference>
<gene>
    <name evidence="7" type="primary">ispD</name>
    <name evidence="8" type="ORF">SAMN06297229_1079</name>
</gene>
<protein>
    <recommendedName>
        <fullName evidence="7">2-C-methyl-D-erythritol 4-phosphate cytidylyltransferase</fullName>
        <ecNumber evidence="7">2.7.7.60</ecNumber>
    </recommendedName>
    <alternativeName>
        <fullName evidence="7">4-diphosphocytidyl-2C-methyl-D-erythritol synthase</fullName>
    </alternativeName>
    <alternativeName>
        <fullName evidence="7">MEP cytidylyltransferase</fullName>
        <shortName evidence="7">MCT</shortName>
    </alternativeName>
</protein>
<dbReference type="EMBL" id="FXWH01000001">
    <property type="protein sequence ID" value="SMQ64689.1"/>
    <property type="molecule type" value="Genomic_DNA"/>
</dbReference>
<evidence type="ECO:0000256" key="5">
    <source>
        <dbReference type="ARBA" id="ARBA00022695"/>
    </source>
</evidence>
<evidence type="ECO:0000256" key="6">
    <source>
        <dbReference type="ARBA" id="ARBA00023229"/>
    </source>
</evidence>
<evidence type="ECO:0000256" key="3">
    <source>
        <dbReference type="ARBA" id="ARBA00009789"/>
    </source>
</evidence>
<evidence type="ECO:0000256" key="1">
    <source>
        <dbReference type="ARBA" id="ARBA00001282"/>
    </source>
</evidence>
<comment type="pathway">
    <text evidence="2 7">Isoprenoid biosynthesis; isopentenyl diphosphate biosynthesis via DXP pathway; isopentenyl diphosphate from 1-deoxy-D-xylulose 5-phosphate: step 2/6.</text>
</comment>
<keyword evidence="5 7" id="KW-0548">Nucleotidyltransferase</keyword>
<feature type="site" description="Transition state stabilizer" evidence="7">
    <location>
        <position position="26"/>
    </location>
</feature>
<name>A0A1Y6EQZ0_9GAMM</name>
<dbReference type="CDD" id="cd02516">
    <property type="entry name" value="CDP-ME_synthetase"/>
    <property type="match status" value="1"/>
</dbReference>
<keyword evidence="6 7" id="KW-0414">Isoprene biosynthesis</keyword>
<dbReference type="Proteomes" id="UP000194450">
    <property type="component" value="Unassembled WGS sequence"/>
</dbReference>
<dbReference type="InterPro" id="IPR050088">
    <property type="entry name" value="IspD/TarI_cytidylyltransf_bact"/>
</dbReference>
<keyword evidence="4 7" id="KW-0808">Transferase</keyword>
<comment type="similarity">
    <text evidence="3 7">Belongs to the IspD/TarI cytidylyltransferase family. IspD subfamily.</text>
</comment>
<dbReference type="Pfam" id="PF01128">
    <property type="entry name" value="IspD"/>
    <property type="match status" value="1"/>
</dbReference>
<dbReference type="InterPro" id="IPR001228">
    <property type="entry name" value="IspD"/>
</dbReference>
<comment type="function">
    <text evidence="7">Catalyzes the formation of 4-diphosphocytidyl-2-C-methyl-D-erythritol from CTP and 2-C-methyl-D-erythritol 4-phosphate (MEP).</text>
</comment>
<dbReference type="SUPFAM" id="SSF53448">
    <property type="entry name" value="Nucleotide-diphospho-sugar transferases"/>
    <property type="match status" value="1"/>
</dbReference>
<dbReference type="PANTHER" id="PTHR32125">
    <property type="entry name" value="2-C-METHYL-D-ERYTHRITOL 4-PHOSPHATE CYTIDYLYLTRANSFERASE, CHLOROPLASTIC"/>
    <property type="match status" value="1"/>
</dbReference>
<dbReference type="GO" id="GO:0019288">
    <property type="term" value="P:isopentenyl diphosphate biosynthetic process, methylerythritol 4-phosphate pathway"/>
    <property type="evidence" value="ECO:0007669"/>
    <property type="project" value="UniProtKB-UniRule"/>
</dbReference>
<dbReference type="NCBIfam" id="TIGR00453">
    <property type="entry name" value="ispD"/>
    <property type="match status" value="1"/>
</dbReference>
<feature type="site" description="Transition state stabilizer" evidence="7">
    <location>
        <position position="19"/>
    </location>
</feature>
<accession>A0A1Y6EQZ0</accession>
<dbReference type="EC" id="2.7.7.60" evidence="7"/>
<keyword evidence="9" id="KW-1185">Reference proteome</keyword>
<comment type="catalytic activity">
    <reaction evidence="1 7">
        <text>2-C-methyl-D-erythritol 4-phosphate + CTP + H(+) = 4-CDP-2-C-methyl-D-erythritol + diphosphate</text>
        <dbReference type="Rhea" id="RHEA:13429"/>
        <dbReference type="ChEBI" id="CHEBI:15378"/>
        <dbReference type="ChEBI" id="CHEBI:33019"/>
        <dbReference type="ChEBI" id="CHEBI:37563"/>
        <dbReference type="ChEBI" id="CHEBI:57823"/>
        <dbReference type="ChEBI" id="CHEBI:58262"/>
        <dbReference type="EC" id="2.7.7.60"/>
    </reaction>
</comment>
<proteinExistence type="inferred from homology"/>
<dbReference type="InterPro" id="IPR029044">
    <property type="entry name" value="Nucleotide-diphossugar_trans"/>
</dbReference>
<dbReference type="OrthoDB" id="9806837at2"/>
<feature type="site" description="Positions MEP for the nucleophilic attack" evidence="7">
    <location>
        <position position="213"/>
    </location>
</feature>
<dbReference type="PANTHER" id="PTHR32125:SF4">
    <property type="entry name" value="2-C-METHYL-D-ERYTHRITOL 4-PHOSPHATE CYTIDYLYLTRANSFERASE, CHLOROPLASTIC"/>
    <property type="match status" value="1"/>
</dbReference>
<evidence type="ECO:0000313" key="9">
    <source>
        <dbReference type="Proteomes" id="UP000194450"/>
    </source>
</evidence>
<dbReference type="InterPro" id="IPR018294">
    <property type="entry name" value="ISPD_synthase_CS"/>
</dbReference>
<dbReference type="RefSeq" id="WP_086434190.1">
    <property type="nucleotide sequence ID" value="NZ_FXWH01000001.1"/>
</dbReference>
<dbReference type="InterPro" id="IPR034683">
    <property type="entry name" value="IspD/TarI"/>
</dbReference>
<dbReference type="FunFam" id="3.90.550.10:FF:000003">
    <property type="entry name" value="2-C-methyl-D-erythritol 4-phosphate cytidylyltransferase"/>
    <property type="match status" value="1"/>
</dbReference>
<reference evidence="9" key="1">
    <citation type="submission" date="2017-04" db="EMBL/GenBank/DDBJ databases">
        <authorList>
            <person name="Varghese N."/>
            <person name="Submissions S."/>
        </authorList>
    </citation>
    <scope>NUCLEOTIDE SEQUENCE [LARGE SCALE GENOMIC DNA]</scope>
</reference>
<evidence type="ECO:0000256" key="4">
    <source>
        <dbReference type="ARBA" id="ARBA00022679"/>
    </source>
</evidence>
<dbReference type="AlphaFoldDB" id="A0A1Y6EQZ0"/>
<dbReference type="UniPathway" id="UPA00056">
    <property type="reaction ID" value="UER00093"/>
</dbReference>
<evidence type="ECO:0000256" key="7">
    <source>
        <dbReference type="HAMAP-Rule" id="MF_00108"/>
    </source>
</evidence>